<dbReference type="EMBL" id="MNAD01001636">
    <property type="protein sequence ID" value="OJT03080.1"/>
    <property type="molecule type" value="Genomic_DNA"/>
</dbReference>
<feature type="compositionally biased region" description="Low complexity" evidence="1">
    <location>
        <begin position="621"/>
        <end position="645"/>
    </location>
</feature>
<organism evidence="2 3">
    <name type="scientific">Trametes pubescens</name>
    <name type="common">White-rot fungus</name>
    <dbReference type="NCBI Taxonomy" id="154538"/>
    <lineage>
        <taxon>Eukaryota</taxon>
        <taxon>Fungi</taxon>
        <taxon>Dikarya</taxon>
        <taxon>Basidiomycota</taxon>
        <taxon>Agaricomycotina</taxon>
        <taxon>Agaricomycetes</taxon>
        <taxon>Polyporales</taxon>
        <taxon>Polyporaceae</taxon>
        <taxon>Trametes</taxon>
    </lineage>
</organism>
<feature type="region of interest" description="Disordered" evidence="1">
    <location>
        <begin position="569"/>
        <end position="676"/>
    </location>
</feature>
<feature type="compositionally biased region" description="Low complexity" evidence="1">
    <location>
        <begin position="576"/>
        <end position="610"/>
    </location>
</feature>
<evidence type="ECO:0000313" key="3">
    <source>
        <dbReference type="Proteomes" id="UP000184267"/>
    </source>
</evidence>
<name>A0A1M2V614_TRAPU</name>
<protein>
    <submittedName>
        <fullName evidence="2">Uncharacterized protein</fullName>
    </submittedName>
</protein>
<dbReference type="OMA" id="SLDGDCE"/>
<dbReference type="OrthoDB" id="2333993at2759"/>
<feature type="region of interest" description="Disordered" evidence="1">
    <location>
        <begin position="138"/>
        <end position="225"/>
    </location>
</feature>
<dbReference type="Proteomes" id="UP000184267">
    <property type="component" value="Unassembled WGS sequence"/>
</dbReference>
<comment type="caution">
    <text evidence="2">The sequence shown here is derived from an EMBL/GenBank/DDBJ whole genome shotgun (WGS) entry which is preliminary data.</text>
</comment>
<gene>
    <name evidence="2" type="ORF">TRAPUB_6423</name>
</gene>
<feature type="compositionally biased region" description="Polar residues" evidence="1">
    <location>
        <begin position="186"/>
        <end position="199"/>
    </location>
</feature>
<sequence>MSSSARPSQLARANSLPNNGTLNLDPVPGDPGTTFIRPPFTDFPGSENYKGGLTYSILATNAEWFLDVKDFIGPNSVAYPTQLEPPRGWCPAKKKDVKDGWKEGEEPRLRCTFCRRTYAGVNAKSMWRRHVYEKHKVPMANRRETGEKVGGRGGRSSNKENKLSKGTETEKSTGHAGEKSIRRTVSLESHSARFSTQGPSAGPSRIHEPEAPPSPASYSLEEAPTLSEPALAQELCGALARTDPTDGFDDNFFQSWQHKSLLNSADDAFFFRATPPQTPGLSPSKSFGRVIPPESPYDPTRTPAFRHSPARLPSDQPWRASGAAMSQAVRQLTLGMLVRGEASPNVRGLDVSPIVLVPASERKKRSIFSPPSQQTPERRFTLLDLHGDVEPDMLFPSPRRLFADVDRPDRTPSIMSRMGDIAWPSPLKDLASSGLTPTKLSGFSMDASLPTPGHEVEDPFKAYLHLSPAPNMTGDSSPAHPPSSSGSDSPVVRKRLEGPPATADCLGSPTPSFGNARGSLSSMSKLRWRVFPEDDEDVDMEHIEDPVNLVRKADMASLGFGTPLRVQEQFHRRGDSSSSMEASSLSSSTSSAPSSSGSSKAPVSSGSAASARRDSSPFRFGSHGRQRSASGSSSSHKTSTTATAGLMDKILGRQEKPQRRRTSHTHDGEVAVDAMGSPFKVGRKTSRNEFLYSLDGDCEMQEAQPKKRRKTISGRD</sequence>
<feature type="compositionally biased region" description="Basic and acidic residues" evidence="1">
    <location>
        <begin position="157"/>
        <end position="181"/>
    </location>
</feature>
<dbReference type="AlphaFoldDB" id="A0A1M2V614"/>
<keyword evidence="3" id="KW-1185">Reference proteome</keyword>
<feature type="compositionally biased region" description="Basic and acidic residues" evidence="1">
    <location>
        <begin position="141"/>
        <end position="150"/>
    </location>
</feature>
<proteinExistence type="predicted"/>
<feature type="region of interest" description="Disordered" evidence="1">
    <location>
        <begin position="465"/>
        <end position="519"/>
    </location>
</feature>
<feature type="region of interest" description="Disordered" evidence="1">
    <location>
        <begin position="1"/>
        <end position="33"/>
    </location>
</feature>
<feature type="compositionally biased region" description="Low complexity" evidence="1">
    <location>
        <begin position="476"/>
        <end position="490"/>
    </location>
</feature>
<evidence type="ECO:0000256" key="1">
    <source>
        <dbReference type="SAM" id="MobiDB-lite"/>
    </source>
</evidence>
<feature type="compositionally biased region" description="Polar residues" evidence="1">
    <location>
        <begin position="1"/>
        <end position="22"/>
    </location>
</feature>
<accession>A0A1M2V614</accession>
<feature type="compositionally biased region" description="Polar residues" evidence="1">
    <location>
        <begin position="509"/>
        <end position="519"/>
    </location>
</feature>
<evidence type="ECO:0000313" key="2">
    <source>
        <dbReference type="EMBL" id="OJT03080.1"/>
    </source>
</evidence>
<reference evidence="2 3" key="1">
    <citation type="submission" date="2016-10" db="EMBL/GenBank/DDBJ databases">
        <title>Genome sequence of the basidiomycete white-rot fungus Trametes pubescens.</title>
        <authorList>
            <person name="Makela M.R."/>
            <person name="Granchi Z."/>
            <person name="Peng M."/>
            <person name="De Vries R.P."/>
            <person name="Grigoriev I."/>
            <person name="Riley R."/>
            <person name="Hilden K."/>
        </authorList>
    </citation>
    <scope>NUCLEOTIDE SEQUENCE [LARGE SCALE GENOMIC DNA]</scope>
    <source>
        <strain evidence="2 3">FBCC735</strain>
    </source>
</reference>